<keyword evidence="1" id="KW-1133">Transmembrane helix</keyword>
<accession>A0A9P4HRM3</accession>
<dbReference type="EMBL" id="ML978731">
    <property type="protein sequence ID" value="KAF2085362.1"/>
    <property type="molecule type" value="Genomic_DNA"/>
</dbReference>
<organism evidence="2 3">
    <name type="scientific">Saccharata proteae CBS 121410</name>
    <dbReference type="NCBI Taxonomy" id="1314787"/>
    <lineage>
        <taxon>Eukaryota</taxon>
        <taxon>Fungi</taxon>
        <taxon>Dikarya</taxon>
        <taxon>Ascomycota</taxon>
        <taxon>Pezizomycotina</taxon>
        <taxon>Dothideomycetes</taxon>
        <taxon>Dothideomycetes incertae sedis</taxon>
        <taxon>Botryosphaeriales</taxon>
        <taxon>Saccharataceae</taxon>
        <taxon>Saccharata</taxon>
    </lineage>
</organism>
<comment type="caution">
    <text evidence="2">The sequence shown here is derived from an EMBL/GenBank/DDBJ whole genome shotgun (WGS) entry which is preliminary data.</text>
</comment>
<gene>
    <name evidence="2" type="ORF">K490DRAFT_58758</name>
</gene>
<name>A0A9P4HRM3_9PEZI</name>
<evidence type="ECO:0000256" key="1">
    <source>
        <dbReference type="SAM" id="Phobius"/>
    </source>
</evidence>
<proteinExistence type="predicted"/>
<dbReference type="Proteomes" id="UP000799776">
    <property type="component" value="Unassembled WGS sequence"/>
</dbReference>
<sequence length="198" mass="22109">MCFKQITNTVSISGTASKVLLDPTATNFSRPSNIPNSNLNGDLTGPESLPQPSGLSITQGGASAAPQDGETLWACCQCGHGPYNTSLYIVTGTVITGNEYWIDGCFLFLWRSRSKACNRYSTQVSVPDMFLRSKFYIYTIMPGLSFTLTFMRYLRSWLLCGAFTSSCVLRQCNFGFVFFSMATIWVPHRPRESIRHYQ</sequence>
<dbReference type="AlphaFoldDB" id="A0A9P4HRM3"/>
<evidence type="ECO:0000313" key="3">
    <source>
        <dbReference type="Proteomes" id="UP000799776"/>
    </source>
</evidence>
<feature type="transmembrane region" description="Helical" evidence="1">
    <location>
        <begin position="168"/>
        <end position="186"/>
    </location>
</feature>
<protein>
    <submittedName>
        <fullName evidence="2">Uncharacterized protein</fullName>
    </submittedName>
</protein>
<keyword evidence="1" id="KW-0472">Membrane</keyword>
<evidence type="ECO:0000313" key="2">
    <source>
        <dbReference type="EMBL" id="KAF2085362.1"/>
    </source>
</evidence>
<keyword evidence="1" id="KW-0812">Transmembrane</keyword>
<feature type="transmembrane region" description="Helical" evidence="1">
    <location>
        <begin position="135"/>
        <end position="153"/>
    </location>
</feature>
<reference evidence="2" key="1">
    <citation type="journal article" date="2020" name="Stud. Mycol.">
        <title>101 Dothideomycetes genomes: a test case for predicting lifestyles and emergence of pathogens.</title>
        <authorList>
            <person name="Haridas S."/>
            <person name="Albert R."/>
            <person name="Binder M."/>
            <person name="Bloem J."/>
            <person name="Labutti K."/>
            <person name="Salamov A."/>
            <person name="Andreopoulos B."/>
            <person name="Baker S."/>
            <person name="Barry K."/>
            <person name="Bills G."/>
            <person name="Bluhm B."/>
            <person name="Cannon C."/>
            <person name="Castanera R."/>
            <person name="Culley D."/>
            <person name="Daum C."/>
            <person name="Ezra D."/>
            <person name="Gonzalez J."/>
            <person name="Henrissat B."/>
            <person name="Kuo A."/>
            <person name="Liang C."/>
            <person name="Lipzen A."/>
            <person name="Lutzoni F."/>
            <person name="Magnuson J."/>
            <person name="Mondo S."/>
            <person name="Nolan M."/>
            <person name="Ohm R."/>
            <person name="Pangilinan J."/>
            <person name="Park H.-J."/>
            <person name="Ramirez L."/>
            <person name="Alfaro M."/>
            <person name="Sun H."/>
            <person name="Tritt A."/>
            <person name="Yoshinaga Y."/>
            <person name="Zwiers L.-H."/>
            <person name="Turgeon B."/>
            <person name="Goodwin S."/>
            <person name="Spatafora J."/>
            <person name="Crous P."/>
            <person name="Grigoriev I."/>
        </authorList>
    </citation>
    <scope>NUCLEOTIDE SEQUENCE</scope>
    <source>
        <strain evidence="2">CBS 121410</strain>
    </source>
</reference>
<keyword evidence="3" id="KW-1185">Reference proteome</keyword>